<comment type="caution">
    <text evidence="5">The sequence shown here is derived from an EMBL/GenBank/DDBJ whole genome shotgun (WGS) entry which is preliminary data.</text>
</comment>
<dbReference type="EMBL" id="BMCS01000001">
    <property type="protein sequence ID" value="GGF28535.1"/>
    <property type="molecule type" value="Genomic_DNA"/>
</dbReference>
<dbReference type="InterPro" id="IPR006674">
    <property type="entry name" value="HD_domain"/>
</dbReference>
<reference evidence="6" key="1">
    <citation type="journal article" date="2019" name="Int. J. Syst. Evol. Microbiol.">
        <title>The Global Catalogue of Microorganisms (GCM) 10K type strain sequencing project: providing services to taxonomists for standard genome sequencing and annotation.</title>
        <authorList>
            <consortium name="The Broad Institute Genomics Platform"/>
            <consortium name="The Broad Institute Genome Sequencing Center for Infectious Disease"/>
            <person name="Wu L."/>
            <person name="Ma J."/>
        </authorList>
    </citation>
    <scope>NUCLEOTIDE SEQUENCE [LARGE SCALE GENOMIC DNA]</scope>
    <source>
        <strain evidence="6">CCM 7855</strain>
    </source>
</reference>
<dbReference type="NCBIfam" id="NF002829">
    <property type="entry name" value="PRK03007.1"/>
    <property type="match status" value="1"/>
</dbReference>
<dbReference type="PROSITE" id="PS51831">
    <property type="entry name" value="HD"/>
    <property type="match status" value="1"/>
</dbReference>
<dbReference type="HAMAP" id="MF_01212">
    <property type="entry name" value="dGTPase_type2"/>
    <property type="match status" value="1"/>
</dbReference>
<evidence type="ECO:0000313" key="5">
    <source>
        <dbReference type="EMBL" id="GGF28535.1"/>
    </source>
</evidence>
<evidence type="ECO:0000256" key="3">
    <source>
        <dbReference type="SAM" id="MobiDB-lite"/>
    </source>
</evidence>
<dbReference type="Pfam" id="PF01966">
    <property type="entry name" value="HD"/>
    <property type="match status" value="1"/>
</dbReference>
<comment type="similarity">
    <text evidence="2">Belongs to the dGTPase family. Type 2 subfamily.</text>
</comment>
<evidence type="ECO:0000259" key="4">
    <source>
        <dbReference type="PROSITE" id="PS51831"/>
    </source>
</evidence>
<feature type="compositionally biased region" description="Basic and acidic residues" evidence="3">
    <location>
        <begin position="11"/>
        <end position="25"/>
    </location>
</feature>
<proteinExistence type="inferred from homology"/>
<keyword evidence="6" id="KW-1185">Reference proteome</keyword>
<dbReference type="InterPro" id="IPR006261">
    <property type="entry name" value="dGTPase"/>
</dbReference>
<evidence type="ECO:0000256" key="2">
    <source>
        <dbReference type="HAMAP-Rule" id="MF_01212"/>
    </source>
</evidence>
<dbReference type="InterPro" id="IPR023023">
    <property type="entry name" value="dNTPase_2"/>
</dbReference>
<protein>
    <recommendedName>
        <fullName evidence="2">Deoxyguanosinetriphosphate triphosphohydrolase-like protein</fullName>
    </recommendedName>
</protein>
<feature type="domain" description="HD" evidence="4">
    <location>
        <begin position="74"/>
        <end position="192"/>
    </location>
</feature>
<dbReference type="PANTHER" id="PTHR11373:SF32">
    <property type="entry name" value="DEOXYGUANOSINETRIPHOSPHATE TRIPHOSPHOHYDROLASE"/>
    <property type="match status" value="1"/>
</dbReference>
<dbReference type="SUPFAM" id="SSF109604">
    <property type="entry name" value="HD-domain/PDEase-like"/>
    <property type="match status" value="1"/>
</dbReference>
<dbReference type="NCBIfam" id="TIGR01353">
    <property type="entry name" value="dGTP_triPase"/>
    <property type="match status" value="1"/>
</dbReference>
<accession>A0ABQ1UXF9</accession>
<dbReference type="InterPro" id="IPR026875">
    <property type="entry name" value="PHydrolase_assoc_dom"/>
</dbReference>
<dbReference type="InterPro" id="IPR050135">
    <property type="entry name" value="dGTPase-like"/>
</dbReference>
<sequence>MTSPQTPIALYDEHSTQRSVSERPKSSILPGTHSEQRSEFARDRARVLHSAALRRLADKTQVVGPREGDTPRTRLTHSLEVGQIGRGIAIGLGCDPDLVELAGLAHDIGHPPYGHNGERALDEVAEGFGGFEGNAQNLRILTRLEPKLLDADGASVGLNLTRASLDATLKYPWVRDEPGSKFGAYVDDLPALEWIRDGVTGQRQCLEAQVMDWSDDVAYSVHDVEDGIMGGRIDLRSLGDPDDQRALAEIGVREFVGLDSDELIEAAQRLAGLEIVRAADGYDGTLAQSVALKALTSELVGRFASAAIAGTRDSAGPGPLCRYGANLSVPALVAAEVAVLKTVALRFIFSDARHKSHQERQRDRIHRVAGWLLRAAPGGLDPLFVPAWENAADDAARMRVVVDQIASMTEGRLERTDRQNSGAQAHLG</sequence>
<evidence type="ECO:0000256" key="1">
    <source>
        <dbReference type="ARBA" id="ARBA00022801"/>
    </source>
</evidence>
<dbReference type="Gene3D" id="1.10.3210.10">
    <property type="entry name" value="Hypothetical protein af1432"/>
    <property type="match status" value="1"/>
</dbReference>
<dbReference type="InterPro" id="IPR003607">
    <property type="entry name" value="HD/PDEase_dom"/>
</dbReference>
<dbReference type="SMART" id="SM00471">
    <property type="entry name" value="HDc"/>
    <property type="match status" value="1"/>
</dbReference>
<evidence type="ECO:0000313" key="6">
    <source>
        <dbReference type="Proteomes" id="UP000632454"/>
    </source>
</evidence>
<dbReference type="Proteomes" id="UP000632454">
    <property type="component" value="Unassembled WGS sequence"/>
</dbReference>
<keyword evidence="1 2" id="KW-0378">Hydrolase</keyword>
<name>A0ABQ1UXF9_9NOCA</name>
<feature type="region of interest" description="Disordered" evidence="3">
    <location>
        <begin position="1"/>
        <end position="41"/>
    </location>
</feature>
<dbReference type="CDD" id="cd00077">
    <property type="entry name" value="HDc"/>
    <property type="match status" value="1"/>
</dbReference>
<dbReference type="Pfam" id="PF13286">
    <property type="entry name" value="HD_assoc"/>
    <property type="match status" value="1"/>
</dbReference>
<dbReference type="PANTHER" id="PTHR11373">
    <property type="entry name" value="DEOXYNUCLEOSIDE TRIPHOSPHATE TRIPHOSPHOHYDROLASE"/>
    <property type="match status" value="1"/>
</dbReference>
<organism evidence="5 6">
    <name type="scientific">Williamsia phyllosphaerae</name>
    <dbReference type="NCBI Taxonomy" id="885042"/>
    <lineage>
        <taxon>Bacteria</taxon>
        <taxon>Bacillati</taxon>
        <taxon>Actinomycetota</taxon>
        <taxon>Actinomycetes</taxon>
        <taxon>Mycobacteriales</taxon>
        <taxon>Nocardiaceae</taxon>
        <taxon>Williamsia</taxon>
    </lineage>
</organism>
<gene>
    <name evidence="5" type="ORF">GCM10007298_25410</name>
</gene>